<proteinExistence type="predicted"/>
<feature type="region of interest" description="Disordered" evidence="1">
    <location>
        <begin position="23"/>
        <end position="59"/>
    </location>
</feature>
<dbReference type="InterPro" id="IPR021729">
    <property type="entry name" value="DUF3298"/>
</dbReference>
<accession>A0A074LUH6</accession>
<reference evidence="6 7" key="1">
    <citation type="journal article" date="2013" name="Int. J. Syst. Evol. Microbiol.">
        <title>Tumebacillus flagellatus sp. nov., an alpha-amylase/pullulanase-producing bacterium isolated from cassava wastewater.</title>
        <authorList>
            <person name="Wang Q."/>
            <person name="Xie N."/>
            <person name="Qin Y."/>
            <person name="Shen N."/>
            <person name="Zhu J."/>
            <person name="Mi H."/>
            <person name="Huang R."/>
        </authorList>
    </citation>
    <scope>NUCLEOTIDE SEQUENCE [LARGE SCALE GENOMIC DNA]</scope>
    <source>
        <strain evidence="6 7">GST4</strain>
    </source>
</reference>
<evidence type="ECO:0000256" key="1">
    <source>
        <dbReference type="SAM" id="MobiDB-lite"/>
    </source>
</evidence>
<evidence type="ECO:0008006" key="8">
    <source>
        <dbReference type="Google" id="ProtNLM"/>
    </source>
</evidence>
<dbReference type="Gene3D" id="3.90.640.20">
    <property type="entry name" value="Heat-shock cognate protein, ATPase"/>
    <property type="match status" value="1"/>
</dbReference>
<feature type="chain" id="PRO_5038903718" description="DUF3298 domain-containing protein" evidence="2">
    <location>
        <begin position="20"/>
        <end position="383"/>
    </location>
</feature>
<evidence type="ECO:0000259" key="4">
    <source>
        <dbReference type="Pfam" id="PF13739"/>
    </source>
</evidence>
<sequence length="383" mass="43507">MKKAKYALLLTCAVGLISAGCGNSGQRVSDRPSAPPVQNAQEPEENYDNVQVQSKSQEDLDGHIKVEYPQLSGLKNETIQKQINADLEKQGKYSDETIHEIQGTLDYQKEHPETGGSAGYTSKYDVKFRKNNVFNFVFNSYMDTGGAHGMPFRWSYIVDVKTGKSYNLPDLFKPGSGYLYRLSELVKERDVKKDLDTFQPFSGVEPYDSVYLTNEGLTVFFQPYEHASYAQGFLEYSLNAQDFIDLINPDTPFAKLWGDVKPARTKESQETLVRDLVRRYETNMVDAVNDGNLRAVKPYLKPGSQLYQDQEALVKKLHDQGIYEHLVSYNIDRIDGNQVYVTDTIEITESAQNGGTTKRTETYRWIYTVDPEVLQLTNLAAWK</sequence>
<dbReference type="InterPro" id="IPR025303">
    <property type="entry name" value="PdaC"/>
</dbReference>
<dbReference type="AlphaFoldDB" id="A0A074LUH6"/>
<feature type="domain" description="DUF3298" evidence="3">
    <location>
        <begin position="170"/>
        <end position="236"/>
    </location>
</feature>
<feature type="domain" description="TcaA protein NTF2-like" evidence="5">
    <location>
        <begin position="270"/>
        <end position="370"/>
    </location>
</feature>
<dbReference type="PROSITE" id="PS51257">
    <property type="entry name" value="PROKAR_LIPOPROTEIN"/>
    <property type="match status" value="1"/>
</dbReference>
<keyword evidence="7" id="KW-1185">Reference proteome</keyword>
<dbReference type="STRING" id="1157490.EL26_05600"/>
<dbReference type="Pfam" id="PF11738">
    <property type="entry name" value="DUF3298"/>
    <property type="match status" value="1"/>
</dbReference>
<evidence type="ECO:0000313" key="6">
    <source>
        <dbReference type="EMBL" id="KEO84240.1"/>
    </source>
</evidence>
<evidence type="ECO:0000259" key="5">
    <source>
        <dbReference type="Pfam" id="PF22819"/>
    </source>
</evidence>
<dbReference type="Pfam" id="PF13739">
    <property type="entry name" value="PdaC"/>
    <property type="match status" value="1"/>
</dbReference>
<dbReference type="OrthoDB" id="5637at2"/>
<name>A0A074LUH6_9BACL</name>
<dbReference type="RefSeq" id="WP_038085342.1">
    <property type="nucleotide sequence ID" value="NZ_JMIR01000005.1"/>
</dbReference>
<feature type="signal peptide" evidence="2">
    <location>
        <begin position="1"/>
        <end position="19"/>
    </location>
</feature>
<dbReference type="Gene3D" id="3.30.565.40">
    <property type="entry name" value="Fervidobacterium nodosum Rt17-B1 like"/>
    <property type="match status" value="1"/>
</dbReference>
<keyword evidence="2" id="KW-0732">Signal</keyword>
<evidence type="ECO:0000259" key="3">
    <source>
        <dbReference type="Pfam" id="PF11738"/>
    </source>
</evidence>
<organism evidence="6 7">
    <name type="scientific">Tumebacillus flagellatus</name>
    <dbReference type="NCBI Taxonomy" id="1157490"/>
    <lineage>
        <taxon>Bacteria</taxon>
        <taxon>Bacillati</taxon>
        <taxon>Bacillota</taxon>
        <taxon>Bacilli</taxon>
        <taxon>Bacillales</taxon>
        <taxon>Alicyclobacillaceae</taxon>
        <taxon>Tumebacillus</taxon>
    </lineage>
</organism>
<dbReference type="Proteomes" id="UP000027931">
    <property type="component" value="Unassembled WGS sequence"/>
</dbReference>
<dbReference type="Pfam" id="PF22819">
    <property type="entry name" value="TcaA_5th"/>
    <property type="match status" value="1"/>
</dbReference>
<gene>
    <name evidence="6" type="ORF">EL26_05600</name>
</gene>
<dbReference type="eggNOG" id="COG5513">
    <property type="taxonomic scope" value="Bacteria"/>
</dbReference>
<feature type="domain" description="Deacetylase PdaC" evidence="4">
    <location>
        <begin position="63"/>
        <end position="150"/>
    </location>
</feature>
<evidence type="ECO:0000256" key="2">
    <source>
        <dbReference type="SAM" id="SignalP"/>
    </source>
</evidence>
<protein>
    <recommendedName>
        <fullName evidence="8">DUF3298 domain-containing protein</fullName>
    </recommendedName>
</protein>
<dbReference type="InterPro" id="IPR037126">
    <property type="entry name" value="PdaC/RsiV-like_sf"/>
</dbReference>
<evidence type="ECO:0000313" key="7">
    <source>
        <dbReference type="Proteomes" id="UP000027931"/>
    </source>
</evidence>
<dbReference type="EMBL" id="JMIR01000005">
    <property type="protein sequence ID" value="KEO84240.1"/>
    <property type="molecule type" value="Genomic_DNA"/>
</dbReference>
<dbReference type="InterPro" id="IPR054528">
    <property type="entry name" value="TcaA_5th"/>
</dbReference>
<comment type="caution">
    <text evidence="6">The sequence shown here is derived from an EMBL/GenBank/DDBJ whole genome shotgun (WGS) entry which is preliminary data.</text>
</comment>